<dbReference type="GO" id="GO:0003723">
    <property type="term" value="F:RNA binding"/>
    <property type="evidence" value="ECO:0007669"/>
    <property type="project" value="UniProtKB-UniRule"/>
</dbReference>
<evidence type="ECO:0000256" key="2">
    <source>
        <dbReference type="ARBA" id="ARBA00002388"/>
    </source>
</evidence>
<proteinExistence type="inferred from homology"/>
<keyword evidence="7 9" id="KW-0539">Nucleus</keyword>
<evidence type="ECO:0000256" key="8">
    <source>
        <dbReference type="PROSITE-ProRule" id="PRU00176"/>
    </source>
</evidence>
<feature type="compositionally biased region" description="Basic residues" evidence="10">
    <location>
        <begin position="264"/>
        <end position="276"/>
    </location>
</feature>
<dbReference type="SUPFAM" id="SSF54928">
    <property type="entry name" value="RNA-binding domain, RBD"/>
    <property type="match status" value="1"/>
</dbReference>
<dbReference type="AlphaFoldDB" id="A0A8J6HPE8"/>
<protein>
    <recommendedName>
        <fullName evidence="9">Peptidyl-prolyl cis-trans isomerase</fullName>
        <shortName evidence="9">PPIase</shortName>
        <ecNumber evidence="9">5.2.1.8</ecNumber>
    </recommendedName>
</protein>
<dbReference type="InterPro" id="IPR035979">
    <property type="entry name" value="RBD_domain_sf"/>
</dbReference>
<reference evidence="12" key="2">
    <citation type="submission" date="2021-08" db="EMBL/GenBank/DDBJ databases">
        <authorList>
            <person name="Eriksson T."/>
        </authorList>
    </citation>
    <scope>NUCLEOTIDE SEQUENCE</scope>
    <source>
        <strain evidence="12">Stoneville</strain>
        <tissue evidence="12">Whole head</tissue>
    </source>
</reference>
<evidence type="ECO:0000256" key="5">
    <source>
        <dbReference type="ARBA" id="ARBA00023110"/>
    </source>
</evidence>
<dbReference type="FunFam" id="3.30.70.330:FF:000287">
    <property type="entry name" value="Peptidyl-prolyl cis-trans isomerase"/>
    <property type="match status" value="1"/>
</dbReference>
<dbReference type="CDD" id="cd12235">
    <property type="entry name" value="RRM_PPIL4"/>
    <property type="match status" value="1"/>
</dbReference>
<name>A0A8J6HPE8_TENMO</name>
<dbReference type="InterPro" id="IPR012677">
    <property type="entry name" value="Nucleotide-bd_a/b_plait_sf"/>
</dbReference>
<organism evidence="12 13">
    <name type="scientific">Tenebrio molitor</name>
    <name type="common">Yellow mealworm beetle</name>
    <dbReference type="NCBI Taxonomy" id="7067"/>
    <lineage>
        <taxon>Eukaryota</taxon>
        <taxon>Metazoa</taxon>
        <taxon>Ecdysozoa</taxon>
        <taxon>Arthropoda</taxon>
        <taxon>Hexapoda</taxon>
        <taxon>Insecta</taxon>
        <taxon>Pterygota</taxon>
        <taxon>Neoptera</taxon>
        <taxon>Endopterygota</taxon>
        <taxon>Coleoptera</taxon>
        <taxon>Polyphaga</taxon>
        <taxon>Cucujiformia</taxon>
        <taxon>Tenebrionidae</taxon>
        <taxon>Tenebrio</taxon>
    </lineage>
</organism>
<dbReference type="SMART" id="SM00360">
    <property type="entry name" value="RRM"/>
    <property type="match status" value="1"/>
</dbReference>
<accession>A0A8J6HPE8</accession>
<evidence type="ECO:0000256" key="10">
    <source>
        <dbReference type="SAM" id="MobiDB-lite"/>
    </source>
</evidence>
<feature type="region of interest" description="Disordered" evidence="10">
    <location>
        <begin position="29"/>
        <end position="51"/>
    </location>
</feature>
<comment type="caution">
    <text evidence="12">The sequence shown here is derived from an EMBL/GenBank/DDBJ whole genome shotgun (WGS) entry which is preliminary data.</text>
</comment>
<dbReference type="GO" id="GO:0003755">
    <property type="term" value="F:peptidyl-prolyl cis-trans isomerase activity"/>
    <property type="evidence" value="ECO:0007669"/>
    <property type="project" value="UniProtKB-UniRule"/>
</dbReference>
<evidence type="ECO:0000256" key="7">
    <source>
        <dbReference type="ARBA" id="ARBA00023242"/>
    </source>
</evidence>
<comment type="catalytic activity">
    <reaction evidence="1 9">
        <text>[protein]-peptidylproline (omega=180) = [protein]-peptidylproline (omega=0)</text>
        <dbReference type="Rhea" id="RHEA:16237"/>
        <dbReference type="Rhea" id="RHEA-COMP:10747"/>
        <dbReference type="Rhea" id="RHEA-COMP:10748"/>
        <dbReference type="ChEBI" id="CHEBI:83833"/>
        <dbReference type="ChEBI" id="CHEBI:83834"/>
        <dbReference type="EC" id="5.2.1.8"/>
    </reaction>
</comment>
<feature type="compositionally biased region" description="Basic residues" evidence="10">
    <location>
        <begin position="326"/>
        <end position="344"/>
    </location>
</feature>
<dbReference type="InterPro" id="IPR035542">
    <property type="entry name" value="CRIP"/>
</dbReference>
<dbReference type="PANTHER" id="PTHR45843">
    <property type="entry name" value="PEPTIDYL-PROLYL CIS-TRANS ISOMERASE-LIKE 4"/>
    <property type="match status" value="1"/>
</dbReference>
<dbReference type="Gene3D" id="3.30.70.330">
    <property type="match status" value="1"/>
</dbReference>
<evidence type="ECO:0000259" key="11">
    <source>
        <dbReference type="PROSITE" id="PS50102"/>
    </source>
</evidence>
<feature type="compositionally biased region" description="Basic and acidic residues" evidence="10">
    <location>
        <begin position="277"/>
        <end position="300"/>
    </location>
</feature>
<dbReference type="EC" id="5.2.1.8" evidence="9"/>
<sequence>MNEAICDNDDRPYQDIRITHTVILDDPFPDDNKLRIPSRSPSPSAERLQGGRIAPDEEIDETAGKTVGEVSEMIAEREARARATILEMVGDIPDADMAPPENVLFVCKLNPVTSDDDLEIIFSRFGKIKSCEVIRDRKTGDSLQYAFVEFEEQKACEDAYFKMDNVLIDDRRIHVDFSQSVSKVKWLGKGRGVRNYGEKEQNLGKGQYQKNKEKKYESRDVKNTERRTDSRRQEKSRDGPRGREFPRRNEDRSERRRPSFEHRKRDRSRSSQRHKSEKYERKYENVQKQEEKKKKRDELGTSKTHKEKLKRKGKKAESSSSDSDHKKRHKKKSNKKKKYNSNSS</sequence>
<evidence type="ECO:0000256" key="4">
    <source>
        <dbReference type="ARBA" id="ARBA00022884"/>
    </source>
</evidence>
<dbReference type="EMBL" id="JABDTM020018616">
    <property type="protein sequence ID" value="KAH0817918.1"/>
    <property type="molecule type" value="Genomic_DNA"/>
</dbReference>
<comment type="similarity">
    <text evidence="9">Belongs to the cyclophilin-type PPIase family. PPIL4 subfamily.</text>
</comment>
<keyword evidence="6 9" id="KW-0413">Isomerase</keyword>
<dbReference type="PANTHER" id="PTHR45843:SF1">
    <property type="entry name" value="PEPTIDYL-PROLYL CIS-TRANS ISOMERASE-LIKE 4"/>
    <property type="match status" value="1"/>
</dbReference>
<dbReference type="Pfam" id="PF00076">
    <property type="entry name" value="RRM_1"/>
    <property type="match status" value="1"/>
</dbReference>
<evidence type="ECO:0000256" key="9">
    <source>
        <dbReference type="RuleBase" id="RU365081"/>
    </source>
</evidence>
<gene>
    <name evidence="12" type="ORF">GEV33_004873</name>
</gene>
<feature type="domain" description="RRM" evidence="11">
    <location>
        <begin position="102"/>
        <end position="180"/>
    </location>
</feature>
<keyword evidence="5 9" id="KW-0697">Rotamase</keyword>
<evidence type="ECO:0000256" key="6">
    <source>
        <dbReference type="ARBA" id="ARBA00023235"/>
    </source>
</evidence>
<feature type="compositionally biased region" description="Basic and acidic residues" evidence="10">
    <location>
        <begin position="210"/>
        <end position="263"/>
    </location>
</feature>
<evidence type="ECO:0000256" key="3">
    <source>
        <dbReference type="ARBA" id="ARBA00004123"/>
    </source>
</evidence>
<comment type="subcellular location">
    <subcellularLocation>
        <location evidence="3 9">Nucleus</location>
    </subcellularLocation>
</comment>
<dbReference type="InterPro" id="IPR000504">
    <property type="entry name" value="RRM_dom"/>
</dbReference>
<evidence type="ECO:0000256" key="1">
    <source>
        <dbReference type="ARBA" id="ARBA00000971"/>
    </source>
</evidence>
<comment type="function">
    <text evidence="2 9">PPIases accelerate the folding of proteins. It catalyzes the cis-trans isomerization of proline imidic peptide bonds in oligopeptides.</text>
</comment>
<dbReference type="PROSITE" id="PS50102">
    <property type="entry name" value="RRM"/>
    <property type="match status" value="1"/>
</dbReference>
<evidence type="ECO:0000313" key="12">
    <source>
        <dbReference type="EMBL" id="KAH0817918.1"/>
    </source>
</evidence>
<feature type="compositionally biased region" description="Basic residues" evidence="10">
    <location>
        <begin position="303"/>
        <end position="314"/>
    </location>
</feature>
<feature type="region of interest" description="Disordered" evidence="10">
    <location>
        <begin position="196"/>
        <end position="344"/>
    </location>
</feature>
<keyword evidence="13" id="KW-1185">Reference proteome</keyword>
<evidence type="ECO:0000313" key="13">
    <source>
        <dbReference type="Proteomes" id="UP000719412"/>
    </source>
</evidence>
<dbReference type="Proteomes" id="UP000719412">
    <property type="component" value="Unassembled WGS sequence"/>
</dbReference>
<dbReference type="GO" id="GO:0005634">
    <property type="term" value="C:nucleus"/>
    <property type="evidence" value="ECO:0007669"/>
    <property type="project" value="UniProtKB-SubCell"/>
</dbReference>
<keyword evidence="4 8" id="KW-0694">RNA-binding</keyword>
<reference evidence="12" key="1">
    <citation type="journal article" date="2020" name="J Insects Food Feed">
        <title>The yellow mealworm (Tenebrio molitor) genome: a resource for the emerging insects as food and feed industry.</title>
        <authorList>
            <person name="Eriksson T."/>
            <person name="Andere A."/>
            <person name="Kelstrup H."/>
            <person name="Emery V."/>
            <person name="Picard C."/>
        </authorList>
    </citation>
    <scope>NUCLEOTIDE SEQUENCE</scope>
    <source>
        <strain evidence="12">Stoneville</strain>
        <tissue evidence="12">Whole head</tissue>
    </source>
</reference>